<evidence type="ECO:0008006" key="4">
    <source>
        <dbReference type="Google" id="ProtNLM"/>
    </source>
</evidence>
<protein>
    <recommendedName>
        <fullName evidence="4">SRPBCC family protein</fullName>
    </recommendedName>
</protein>
<dbReference type="RefSeq" id="WP_184452806.1">
    <property type="nucleotide sequence ID" value="NZ_JACHMK010000001.1"/>
</dbReference>
<proteinExistence type="predicted"/>
<dbReference type="SUPFAM" id="SSF55961">
    <property type="entry name" value="Bet v1-like"/>
    <property type="match status" value="1"/>
</dbReference>
<accession>A0A923IZJ4</accession>
<dbReference type="Proteomes" id="UP000617426">
    <property type="component" value="Unassembled WGS sequence"/>
</dbReference>
<dbReference type="EMBL" id="JACHMK010000001">
    <property type="protein sequence ID" value="MBB6334804.1"/>
    <property type="molecule type" value="Genomic_DNA"/>
</dbReference>
<feature type="chain" id="PRO_5039293059" description="SRPBCC family protein" evidence="1">
    <location>
        <begin position="21"/>
        <end position="162"/>
    </location>
</feature>
<evidence type="ECO:0000313" key="3">
    <source>
        <dbReference type="Proteomes" id="UP000617426"/>
    </source>
</evidence>
<comment type="caution">
    <text evidence="2">The sequence shown here is derived from an EMBL/GenBank/DDBJ whole genome shotgun (WGS) entry which is preliminary data.</text>
</comment>
<evidence type="ECO:0000256" key="1">
    <source>
        <dbReference type="SAM" id="SignalP"/>
    </source>
</evidence>
<feature type="signal peptide" evidence="1">
    <location>
        <begin position="1"/>
        <end position="20"/>
    </location>
</feature>
<sequence length="162" mass="17091">MKKRCALALGLAGTALAAWATGFPKRIGLTASEASVSLPGDLLVPDPGVVVDRGIRIDAPVEAVWRVVEAAYEGDEARVAAREENSCLILRVPAPGLGDEDELSGTCVFALLPLPNGRTLLHLRERHASRDDASDGFLLALLALESVSTMRMLFGIRSAACA</sequence>
<name>A0A923IZJ4_9ACTO</name>
<keyword evidence="1" id="KW-0732">Signal</keyword>
<reference evidence="2" key="1">
    <citation type="submission" date="2020-08" db="EMBL/GenBank/DDBJ databases">
        <title>Sequencing the genomes of 1000 actinobacteria strains.</title>
        <authorList>
            <person name="Klenk H.-P."/>
        </authorList>
    </citation>
    <scope>NUCLEOTIDE SEQUENCE</scope>
    <source>
        <strain evidence="2">DSM 10695</strain>
    </source>
</reference>
<evidence type="ECO:0000313" key="2">
    <source>
        <dbReference type="EMBL" id="MBB6334804.1"/>
    </source>
</evidence>
<dbReference type="AlphaFoldDB" id="A0A923IZJ4"/>
<organism evidence="2 3">
    <name type="scientific">Schaalia hyovaginalis</name>
    <dbReference type="NCBI Taxonomy" id="29316"/>
    <lineage>
        <taxon>Bacteria</taxon>
        <taxon>Bacillati</taxon>
        <taxon>Actinomycetota</taxon>
        <taxon>Actinomycetes</taxon>
        <taxon>Actinomycetales</taxon>
        <taxon>Actinomycetaceae</taxon>
        <taxon>Schaalia</taxon>
    </lineage>
</organism>
<gene>
    <name evidence="2" type="ORF">HD592_001369</name>
</gene>
<keyword evidence="3" id="KW-1185">Reference proteome</keyword>